<dbReference type="RefSeq" id="XP_022340546.1">
    <property type="nucleotide sequence ID" value="XM_022484838.1"/>
</dbReference>
<dbReference type="AlphaFoldDB" id="A0A8B8EL37"/>
<evidence type="ECO:0000256" key="5">
    <source>
        <dbReference type="ARBA" id="ARBA00023242"/>
    </source>
</evidence>
<proteinExistence type="predicted"/>
<dbReference type="InterPro" id="IPR020987">
    <property type="entry name" value="Centromere_Cenp-M"/>
</dbReference>
<sequence length="186" mass="21035">MGDSVLMPYNKVPQYQLATVLLVGSEGLGKHKFGKCLINNTWFYLQVRTTITLPLPSSPDTDRPRIDYICFLIDLTSRDSLKTVEESLKHVDVRYFLGKCCFVALKVKNPEKRAIFIEQIAQLSKQYNSDVLYGSFETDDESAFLAEQILKSVEIAAGLKKNVSPMFLECTRSAVAREDAEEELVQ</sequence>
<dbReference type="SUPFAM" id="SSF52540">
    <property type="entry name" value="P-loop containing nucleoside triphosphate hydrolases"/>
    <property type="match status" value="1"/>
</dbReference>
<dbReference type="Pfam" id="PF11111">
    <property type="entry name" value="CENP-M"/>
    <property type="match status" value="1"/>
</dbReference>
<dbReference type="GO" id="GO:0005634">
    <property type="term" value="C:nucleus"/>
    <property type="evidence" value="ECO:0007669"/>
    <property type="project" value="UniProtKB-SubCell"/>
</dbReference>
<dbReference type="OrthoDB" id="2386686at2759"/>
<keyword evidence="7" id="KW-1185">Reference proteome</keyword>
<dbReference type="GeneID" id="111135099"/>
<comment type="subcellular location">
    <subcellularLocation>
        <location evidence="2">Chromosome</location>
        <location evidence="2">Centromere</location>
    </subcellularLocation>
    <subcellularLocation>
        <location evidence="1">Nucleus</location>
    </subcellularLocation>
</comment>
<name>A0A8B8EL37_CRAVI</name>
<evidence type="ECO:0000256" key="4">
    <source>
        <dbReference type="ARBA" id="ARBA00022454"/>
    </source>
</evidence>
<keyword evidence="5" id="KW-0539">Nucleus</keyword>
<dbReference type="Gene3D" id="3.40.50.300">
    <property type="entry name" value="P-loop containing nucleotide triphosphate hydrolases"/>
    <property type="match status" value="1"/>
</dbReference>
<evidence type="ECO:0000256" key="2">
    <source>
        <dbReference type="ARBA" id="ARBA00004584"/>
    </source>
</evidence>
<dbReference type="PANTHER" id="PTHR34436:SF1">
    <property type="entry name" value="CENTROMERE PROTEIN M"/>
    <property type="match status" value="1"/>
</dbReference>
<accession>A0A8B8EL37</accession>
<evidence type="ECO:0000313" key="7">
    <source>
        <dbReference type="Proteomes" id="UP000694844"/>
    </source>
</evidence>
<evidence type="ECO:0000256" key="3">
    <source>
        <dbReference type="ARBA" id="ARBA00016382"/>
    </source>
</evidence>
<keyword evidence="4" id="KW-0158">Chromosome</keyword>
<dbReference type="KEGG" id="cvn:111135099"/>
<dbReference type="Proteomes" id="UP000694844">
    <property type="component" value="Chromosome 5"/>
</dbReference>
<gene>
    <name evidence="8" type="primary">LOC111135099</name>
</gene>
<keyword evidence="6" id="KW-0137">Centromere</keyword>
<organism evidence="7 8">
    <name type="scientific">Crassostrea virginica</name>
    <name type="common">Eastern oyster</name>
    <dbReference type="NCBI Taxonomy" id="6565"/>
    <lineage>
        <taxon>Eukaryota</taxon>
        <taxon>Metazoa</taxon>
        <taxon>Spiralia</taxon>
        <taxon>Lophotrochozoa</taxon>
        <taxon>Mollusca</taxon>
        <taxon>Bivalvia</taxon>
        <taxon>Autobranchia</taxon>
        <taxon>Pteriomorphia</taxon>
        <taxon>Ostreida</taxon>
        <taxon>Ostreoidea</taxon>
        <taxon>Ostreidae</taxon>
        <taxon>Crassostrea</taxon>
    </lineage>
</organism>
<dbReference type="PANTHER" id="PTHR34436">
    <property type="entry name" value="CENTROMERE PROTEIN M"/>
    <property type="match status" value="1"/>
</dbReference>
<evidence type="ECO:0000256" key="6">
    <source>
        <dbReference type="ARBA" id="ARBA00023328"/>
    </source>
</evidence>
<reference evidence="8" key="1">
    <citation type="submission" date="2025-08" db="UniProtKB">
        <authorList>
            <consortium name="RefSeq"/>
        </authorList>
    </citation>
    <scope>IDENTIFICATION</scope>
    <source>
        <tissue evidence="8">Whole sample</tissue>
    </source>
</reference>
<evidence type="ECO:0000256" key="1">
    <source>
        <dbReference type="ARBA" id="ARBA00004123"/>
    </source>
</evidence>
<protein>
    <recommendedName>
        <fullName evidence="3">Centromere protein M</fullName>
    </recommendedName>
</protein>
<evidence type="ECO:0000313" key="8">
    <source>
        <dbReference type="RefSeq" id="XP_022340546.1"/>
    </source>
</evidence>
<dbReference type="InterPro" id="IPR027417">
    <property type="entry name" value="P-loop_NTPase"/>
</dbReference>
<dbReference type="GO" id="GO:0000775">
    <property type="term" value="C:chromosome, centromeric region"/>
    <property type="evidence" value="ECO:0007669"/>
    <property type="project" value="UniProtKB-SubCell"/>
</dbReference>